<comment type="similarity">
    <text evidence="2 7">Belongs to the UPF0266 family.</text>
</comment>
<reference evidence="11" key="4">
    <citation type="submission" date="2023-02" db="EMBL/GenBank/DDBJ databases">
        <authorList>
            <person name="Ashton P.M."/>
            <person name="Dallman T."/>
            <person name="Nair S."/>
            <person name="De Pinna E."/>
            <person name="Peters T."/>
            <person name="Grant K."/>
        </authorList>
    </citation>
    <scope>NUCLEOTIDE SEQUENCE</scope>
    <source>
        <strain evidence="11">01103883</strain>
    </source>
</reference>
<keyword evidence="14" id="KW-1185">Reference proteome</keyword>
<reference evidence="13 14" key="2">
    <citation type="submission" date="2015-03" db="EMBL/GenBank/DDBJ databases">
        <authorList>
            <consortium name="Pathogen Informatics"/>
            <person name="Murphy D."/>
        </authorList>
    </citation>
    <scope>NUCLEOTIDE SEQUENCE [LARGE SCALE GENOMIC DNA]</scope>
    <source>
        <strain evidence="9 14">IP05342</strain>
        <strain evidence="10 13">IP27818</strain>
    </source>
</reference>
<dbReference type="GO" id="GO:0005886">
    <property type="term" value="C:plasma membrane"/>
    <property type="evidence" value="ECO:0007669"/>
    <property type="project" value="UniProtKB-SubCell"/>
</dbReference>
<dbReference type="KEGG" id="yet:CH48_4050"/>
<organism evidence="10 13">
    <name type="scientific">Yersinia enterocolitica</name>
    <dbReference type="NCBI Taxonomy" id="630"/>
    <lineage>
        <taxon>Bacteria</taxon>
        <taxon>Pseudomonadati</taxon>
        <taxon>Pseudomonadota</taxon>
        <taxon>Gammaproteobacteria</taxon>
        <taxon>Enterobacterales</taxon>
        <taxon>Yersiniaceae</taxon>
        <taxon>Yersinia</taxon>
    </lineage>
</organism>
<evidence type="ECO:0000313" key="14">
    <source>
        <dbReference type="Proteomes" id="UP000041601"/>
    </source>
</evidence>
<evidence type="ECO:0000256" key="5">
    <source>
        <dbReference type="ARBA" id="ARBA00022989"/>
    </source>
</evidence>
<dbReference type="EMBL" id="ABNAVX010000001">
    <property type="protein sequence ID" value="ELI8100391.1"/>
    <property type="molecule type" value="Genomic_DNA"/>
</dbReference>
<keyword evidence="3 7" id="KW-1003">Cell membrane</keyword>
<sequence>MSVTDIVLIVFIALLLAYAIYDEFIMNMMKGKTRLQIQLKRKSKIDCAIFVGLIAILVYNNVMANGEPLTTYLLVGLALIAFYLSYIRWPKLLFKNTGFFYANAFIEYRRIKSMNLSEDGILVIDLEQRRLLIQVRQLDDLEKIYNFFVENQS</sequence>
<reference evidence="8 15" key="1">
    <citation type="submission" date="2015-03" db="EMBL/GenBank/DDBJ databases">
        <authorList>
            <person name="Murphy D."/>
        </authorList>
    </citation>
    <scope>NUCLEOTIDE SEQUENCE [LARGE SCALE GENOMIC DNA]</scope>
    <source>
        <strain evidence="8 15">IP26249</strain>
    </source>
</reference>
<evidence type="ECO:0000256" key="4">
    <source>
        <dbReference type="ARBA" id="ARBA00022692"/>
    </source>
</evidence>
<dbReference type="NCBIfam" id="NF002791">
    <property type="entry name" value="PRK02913.1"/>
    <property type="match status" value="1"/>
</dbReference>
<dbReference type="Proteomes" id="UP000041356">
    <property type="component" value="Unassembled WGS sequence"/>
</dbReference>
<dbReference type="KEGG" id="yew:CH47_1172"/>
<reference evidence="12 16" key="3">
    <citation type="submission" date="2021-01" db="EMBL/GenBank/DDBJ databases">
        <title>FDA dAtabase for Regulatory Grade micrObial Sequences (FDA-ARGOS): Supporting development and validation of Infectious Disease Dx tests.</title>
        <authorList>
            <person name="Blissenbach B."/>
            <person name="Krut O."/>
            <person name="Tallon L."/>
            <person name="Sadzewicz L."/>
            <person name="Zhao X."/>
            <person name="Boylan J."/>
            <person name="Ott S."/>
            <person name="Bowen H."/>
            <person name="Vavikolanu K."/>
            <person name="Mehta A."/>
            <person name="Aluvathingal J."/>
            <person name="Nadendla S."/>
            <person name="Yan Y."/>
            <person name="Sichtig H."/>
        </authorList>
    </citation>
    <scope>NUCLEOTIDE SEQUENCE [LARGE SCALE GENOMIC DNA]</scope>
    <source>
        <strain evidence="12 16">FDAARGOS_1082</strain>
    </source>
</reference>
<dbReference type="AlphaFoldDB" id="A0A0E1NEQ2"/>
<gene>
    <name evidence="10" type="primary">yobD</name>
    <name evidence="10" type="ORF">ERS137939_02048</name>
    <name evidence="8" type="ORF">ERS137941_03281</name>
    <name evidence="9" type="ORF">ERS137959_03625</name>
    <name evidence="12" type="ORF">I6I39_16825</name>
    <name evidence="11" type="ORF">RSF11_000048</name>
</gene>
<evidence type="ECO:0000313" key="16">
    <source>
        <dbReference type="Proteomes" id="UP000595309"/>
    </source>
</evidence>
<evidence type="ECO:0000256" key="3">
    <source>
        <dbReference type="ARBA" id="ARBA00022475"/>
    </source>
</evidence>
<dbReference type="EMBL" id="CPXJ01000052">
    <property type="protein sequence ID" value="CNE37099.1"/>
    <property type="molecule type" value="Genomic_DNA"/>
</dbReference>
<evidence type="ECO:0000313" key="10">
    <source>
        <dbReference type="EMBL" id="CNF65616.1"/>
    </source>
</evidence>
<dbReference type="Proteomes" id="UP001182355">
    <property type="component" value="Unassembled WGS sequence"/>
</dbReference>
<dbReference type="PIRSF" id="PIRSF020687">
    <property type="entry name" value="UCP020687"/>
    <property type="match status" value="1"/>
</dbReference>
<dbReference type="Pfam" id="PF06173">
    <property type="entry name" value="DUF986"/>
    <property type="match status" value="1"/>
</dbReference>
<dbReference type="Proteomes" id="UP000041601">
    <property type="component" value="Unassembled WGS sequence"/>
</dbReference>
<dbReference type="InterPro" id="IPR009328">
    <property type="entry name" value="DUF986"/>
</dbReference>
<dbReference type="EMBL" id="CGBR01000028">
    <property type="protein sequence ID" value="CFQ70347.1"/>
    <property type="molecule type" value="Genomic_DNA"/>
</dbReference>
<keyword evidence="6 7" id="KW-0472">Membrane</keyword>
<evidence type="ECO:0000256" key="2">
    <source>
        <dbReference type="ARBA" id="ARBA00009962"/>
    </source>
</evidence>
<dbReference type="PATRIC" id="fig|630.129.peg.2453"/>
<proteinExistence type="inferred from homology"/>
<feature type="transmembrane region" description="Helical" evidence="7">
    <location>
        <begin position="6"/>
        <end position="24"/>
    </location>
</feature>
<evidence type="ECO:0000313" key="15">
    <source>
        <dbReference type="Proteomes" id="UP000048841"/>
    </source>
</evidence>
<evidence type="ECO:0000256" key="6">
    <source>
        <dbReference type="ARBA" id="ARBA00023136"/>
    </source>
</evidence>
<evidence type="ECO:0000313" key="11">
    <source>
        <dbReference type="EMBL" id="ELI8100391.1"/>
    </source>
</evidence>
<evidence type="ECO:0000313" key="9">
    <source>
        <dbReference type="EMBL" id="CNE37099.1"/>
    </source>
</evidence>
<name>A0A0E1NEQ2_YEREN</name>
<evidence type="ECO:0000256" key="1">
    <source>
        <dbReference type="ARBA" id="ARBA00004651"/>
    </source>
</evidence>
<dbReference type="RefSeq" id="WP_005163652.1">
    <property type="nucleotide sequence ID" value="NZ_CAADJK010000001.1"/>
</dbReference>
<keyword evidence="4 7" id="KW-0812">Transmembrane</keyword>
<dbReference type="Proteomes" id="UP000595309">
    <property type="component" value="Chromosome"/>
</dbReference>
<keyword evidence="5 7" id="KW-1133">Transmembrane helix</keyword>
<dbReference type="OMA" id="LYLFWIR"/>
<feature type="transmembrane region" description="Helical" evidence="7">
    <location>
        <begin position="69"/>
        <end position="87"/>
    </location>
</feature>
<dbReference type="Proteomes" id="UP000048841">
    <property type="component" value="Unassembled WGS sequence"/>
</dbReference>
<comment type="subcellular location">
    <subcellularLocation>
        <location evidence="1 7">Cell membrane</location>
        <topology evidence="1 7">Multi-pass membrane protein</topology>
    </subcellularLocation>
</comment>
<feature type="transmembrane region" description="Helical" evidence="7">
    <location>
        <begin position="45"/>
        <end position="63"/>
    </location>
</feature>
<evidence type="ECO:0000313" key="13">
    <source>
        <dbReference type="Proteomes" id="UP000041356"/>
    </source>
</evidence>
<dbReference type="EMBL" id="CP068146">
    <property type="protein sequence ID" value="QQU46571.1"/>
    <property type="molecule type" value="Genomic_DNA"/>
</dbReference>
<evidence type="ECO:0000256" key="7">
    <source>
        <dbReference type="HAMAP-Rule" id="MF_01071"/>
    </source>
</evidence>
<accession>A0A0E1NEQ2</accession>
<dbReference type="GeneID" id="31408767"/>
<evidence type="ECO:0000313" key="8">
    <source>
        <dbReference type="EMBL" id="CFQ70347.1"/>
    </source>
</evidence>
<protein>
    <recommendedName>
        <fullName evidence="7">UPF0266 membrane protein ERS137939_02048</fullName>
    </recommendedName>
</protein>
<dbReference type="HAMAP" id="MF_01071">
    <property type="entry name" value="UPF0266"/>
    <property type="match status" value="1"/>
</dbReference>
<evidence type="ECO:0000313" key="12">
    <source>
        <dbReference type="EMBL" id="QQU46571.1"/>
    </source>
</evidence>
<dbReference type="EMBL" id="CPZF01000004">
    <property type="protein sequence ID" value="CNF65616.1"/>
    <property type="molecule type" value="Genomic_DNA"/>
</dbReference>